<evidence type="ECO:0000256" key="4">
    <source>
        <dbReference type="ARBA" id="ARBA00022989"/>
    </source>
</evidence>
<dbReference type="PANTHER" id="PTHR45649:SF14">
    <property type="entry name" value="GABA PERMEASE"/>
    <property type="match status" value="1"/>
</dbReference>
<evidence type="ECO:0000256" key="2">
    <source>
        <dbReference type="ARBA" id="ARBA00022448"/>
    </source>
</evidence>
<dbReference type="GO" id="GO:0016020">
    <property type="term" value="C:membrane"/>
    <property type="evidence" value="ECO:0007669"/>
    <property type="project" value="UniProtKB-SubCell"/>
</dbReference>
<sequence length="135" mass="14238">MQNASPGTPATLTTKADSVANQATIVKNDEIPLEQINSIIKAGETEELREGFSVWSLGALLVCLMATWEALATVVASALTNGGPPCLFYNYIISFLGTLALAASMAEMASMFPTAGGQYHWVAMFAPAKIRPLAS</sequence>
<feature type="transmembrane region" description="Helical" evidence="6">
    <location>
        <begin position="54"/>
        <end position="76"/>
    </location>
</feature>
<dbReference type="OrthoDB" id="2417308at2759"/>
<gene>
    <name evidence="7" type="ORF">Slin15195_G096660</name>
</gene>
<feature type="transmembrane region" description="Helical" evidence="6">
    <location>
        <begin position="88"/>
        <end position="106"/>
    </location>
</feature>
<keyword evidence="3 6" id="KW-0812">Transmembrane</keyword>
<comment type="subcellular location">
    <subcellularLocation>
        <location evidence="1">Membrane</location>
        <topology evidence="1">Multi-pass membrane protein</topology>
    </subcellularLocation>
</comment>
<evidence type="ECO:0000256" key="1">
    <source>
        <dbReference type="ARBA" id="ARBA00004141"/>
    </source>
</evidence>
<protein>
    <submittedName>
        <fullName evidence="7">Amino acid/polyamine transporter I</fullName>
    </submittedName>
</protein>
<dbReference type="Gene3D" id="1.20.1740.10">
    <property type="entry name" value="Amino acid/polyamine transporter I"/>
    <property type="match status" value="1"/>
</dbReference>
<keyword evidence="2" id="KW-0813">Transport</keyword>
<evidence type="ECO:0000256" key="3">
    <source>
        <dbReference type="ARBA" id="ARBA00022692"/>
    </source>
</evidence>
<keyword evidence="5 6" id="KW-0472">Membrane</keyword>
<dbReference type="AlphaFoldDB" id="A0A9Q9AUY5"/>
<keyword evidence="4 6" id="KW-1133">Transmembrane helix</keyword>
<dbReference type="GO" id="GO:0022857">
    <property type="term" value="F:transmembrane transporter activity"/>
    <property type="evidence" value="ECO:0007669"/>
    <property type="project" value="InterPro"/>
</dbReference>
<evidence type="ECO:0000313" key="8">
    <source>
        <dbReference type="Proteomes" id="UP001056384"/>
    </source>
</evidence>
<evidence type="ECO:0000313" key="7">
    <source>
        <dbReference type="EMBL" id="USW56347.1"/>
    </source>
</evidence>
<evidence type="ECO:0000256" key="5">
    <source>
        <dbReference type="ARBA" id="ARBA00023136"/>
    </source>
</evidence>
<organism evidence="7 8">
    <name type="scientific">Septoria linicola</name>
    <dbReference type="NCBI Taxonomy" id="215465"/>
    <lineage>
        <taxon>Eukaryota</taxon>
        <taxon>Fungi</taxon>
        <taxon>Dikarya</taxon>
        <taxon>Ascomycota</taxon>
        <taxon>Pezizomycotina</taxon>
        <taxon>Dothideomycetes</taxon>
        <taxon>Dothideomycetidae</taxon>
        <taxon>Mycosphaerellales</taxon>
        <taxon>Mycosphaerellaceae</taxon>
        <taxon>Septoria</taxon>
    </lineage>
</organism>
<name>A0A9Q9AUY5_9PEZI</name>
<reference evidence="7" key="1">
    <citation type="submission" date="2022-06" db="EMBL/GenBank/DDBJ databases">
        <title>Complete genome sequences of two strains of the flax pathogen Septoria linicola.</title>
        <authorList>
            <person name="Lapalu N."/>
            <person name="Simon A."/>
            <person name="Demenou B."/>
            <person name="Paumier D."/>
            <person name="Guillot M.-P."/>
            <person name="Gout L."/>
            <person name="Valade R."/>
        </authorList>
    </citation>
    <scope>NUCLEOTIDE SEQUENCE</scope>
    <source>
        <strain evidence="7">SE15195</strain>
    </source>
</reference>
<dbReference type="EMBL" id="CP099425">
    <property type="protein sequence ID" value="USW56347.1"/>
    <property type="molecule type" value="Genomic_DNA"/>
</dbReference>
<accession>A0A9Q9AUY5</accession>
<proteinExistence type="predicted"/>
<dbReference type="InterPro" id="IPR002293">
    <property type="entry name" value="AA/rel_permease1"/>
</dbReference>
<dbReference type="PANTHER" id="PTHR45649">
    <property type="entry name" value="AMINO-ACID PERMEASE BAT1"/>
    <property type="match status" value="1"/>
</dbReference>
<dbReference type="Pfam" id="PF13520">
    <property type="entry name" value="AA_permease_2"/>
    <property type="match status" value="1"/>
</dbReference>
<keyword evidence="8" id="KW-1185">Reference proteome</keyword>
<dbReference type="Proteomes" id="UP001056384">
    <property type="component" value="Chromosome 8"/>
</dbReference>
<evidence type="ECO:0000256" key="6">
    <source>
        <dbReference type="SAM" id="Phobius"/>
    </source>
</evidence>